<reference evidence="1 2" key="1">
    <citation type="journal article" date="2014" name="Int. J. Syst. Evol. Microbiol.">
        <title>Nocardioides zeae sp. nov., isolated from the stem of Zea mays.</title>
        <authorList>
            <person name="Glaeser S.P."/>
            <person name="McInroy J.A."/>
            <person name="Busse H.J."/>
            <person name="Kampfer P."/>
        </authorList>
    </citation>
    <scope>NUCLEOTIDE SEQUENCE [LARGE SCALE GENOMIC DNA]</scope>
    <source>
        <strain evidence="1 2">JCM 30728</strain>
    </source>
</reference>
<dbReference type="Proteomes" id="UP000468687">
    <property type="component" value="Unassembled WGS sequence"/>
</dbReference>
<evidence type="ECO:0008006" key="3">
    <source>
        <dbReference type="Google" id="ProtNLM"/>
    </source>
</evidence>
<dbReference type="RefSeq" id="WP_163770413.1">
    <property type="nucleotide sequence ID" value="NZ_JAAGXA010000001.1"/>
</dbReference>
<sequence length="165" mass="18242">MTDATGTVFDCQIQARLRDINLAGHVDNVEALRIVDEARLLFLHFAPDVLSGAERPGRPERPGLLGSAPEHVTELMGAQRIEYHAEMRFVAFQPFLVRLWVHRIGRTSFGLGVELRVAADHPPALVAELSLVLWDHEAGAAWPISDEVRAALATYQGPGVTFRSR</sequence>
<proteinExistence type="predicted"/>
<dbReference type="EMBL" id="JAAGXA010000001">
    <property type="protein sequence ID" value="NEN77085.1"/>
    <property type="molecule type" value="Genomic_DNA"/>
</dbReference>
<gene>
    <name evidence="1" type="ORF">G3T38_02215</name>
</gene>
<dbReference type="AlphaFoldDB" id="A0A6P0HHH6"/>
<protein>
    <recommendedName>
        <fullName evidence="3">Acyl-CoA thioesterase</fullName>
    </recommendedName>
</protein>
<dbReference type="InterPro" id="IPR029069">
    <property type="entry name" value="HotDog_dom_sf"/>
</dbReference>
<organism evidence="1 2">
    <name type="scientific">Nocardioides zeae</name>
    <dbReference type="NCBI Taxonomy" id="1457234"/>
    <lineage>
        <taxon>Bacteria</taxon>
        <taxon>Bacillati</taxon>
        <taxon>Actinomycetota</taxon>
        <taxon>Actinomycetes</taxon>
        <taxon>Propionibacteriales</taxon>
        <taxon>Nocardioidaceae</taxon>
        <taxon>Nocardioides</taxon>
    </lineage>
</organism>
<accession>A0A6P0HHH6</accession>
<dbReference type="SUPFAM" id="SSF54637">
    <property type="entry name" value="Thioesterase/thiol ester dehydrase-isomerase"/>
    <property type="match status" value="1"/>
</dbReference>
<dbReference type="Pfam" id="PF13279">
    <property type="entry name" value="4HBT_2"/>
    <property type="match status" value="1"/>
</dbReference>
<dbReference type="Gene3D" id="3.10.129.10">
    <property type="entry name" value="Hotdog Thioesterase"/>
    <property type="match status" value="1"/>
</dbReference>
<comment type="caution">
    <text evidence="1">The sequence shown here is derived from an EMBL/GenBank/DDBJ whole genome shotgun (WGS) entry which is preliminary data.</text>
</comment>
<keyword evidence="2" id="KW-1185">Reference proteome</keyword>
<evidence type="ECO:0000313" key="2">
    <source>
        <dbReference type="Proteomes" id="UP000468687"/>
    </source>
</evidence>
<name>A0A6P0HHH6_9ACTN</name>
<evidence type="ECO:0000313" key="1">
    <source>
        <dbReference type="EMBL" id="NEN77085.1"/>
    </source>
</evidence>